<evidence type="ECO:0000313" key="3">
    <source>
        <dbReference type="Proteomes" id="UP000803844"/>
    </source>
</evidence>
<evidence type="ECO:0000256" key="1">
    <source>
        <dbReference type="SAM" id="Phobius"/>
    </source>
</evidence>
<keyword evidence="1" id="KW-0472">Membrane</keyword>
<reference evidence="2" key="1">
    <citation type="journal article" date="2020" name="Phytopathology">
        <title>Genome sequence of the chestnut blight fungus Cryphonectria parasitica EP155: A fundamental resource for an archetypical invasive plant pathogen.</title>
        <authorList>
            <person name="Crouch J.A."/>
            <person name="Dawe A."/>
            <person name="Aerts A."/>
            <person name="Barry K."/>
            <person name="Churchill A.C.L."/>
            <person name="Grimwood J."/>
            <person name="Hillman B."/>
            <person name="Milgroom M.G."/>
            <person name="Pangilinan J."/>
            <person name="Smith M."/>
            <person name="Salamov A."/>
            <person name="Schmutz J."/>
            <person name="Yadav J."/>
            <person name="Grigoriev I.V."/>
            <person name="Nuss D."/>
        </authorList>
    </citation>
    <scope>NUCLEOTIDE SEQUENCE</scope>
    <source>
        <strain evidence="2">EP155</strain>
    </source>
</reference>
<gene>
    <name evidence="2" type="ORF">M406DRAFT_250189</name>
</gene>
<comment type="caution">
    <text evidence="2">The sequence shown here is derived from an EMBL/GenBank/DDBJ whole genome shotgun (WGS) entry which is preliminary data.</text>
</comment>
<dbReference type="OrthoDB" id="3254104at2759"/>
<feature type="transmembrane region" description="Helical" evidence="1">
    <location>
        <begin position="18"/>
        <end position="39"/>
    </location>
</feature>
<evidence type="ECO:0000313" key="2">
    <source>
        <dbReference type="EMBL" id="KAF3768210.1"/>
    </source>
</evidence>
<dbReference type="RefSeq" id="XP_040779171.1">
    <property type="nucleotide sequence ID" value="XM_040916679.1"/>
</dbReference>
<keyword evidence="3" id="KW-1185">Reference proteome</keyword>
<organism evidence="2 3">
    <name type="scientific">Cryphonectria parasitica (strain ATCC 38755 / EP155)</name>
    <dbReference type="NCBI Taxonomy" id="660469"/>
    <lineage>
        <taxon>Eukaryota</taxon>
        <taxon>Fungi</taxon>
        <taxon>Dikarya</taxon>
        <taxon>Ascomycota</taxon>
        <taxon>Pezizomycotina</taxon>
        <taxon>Sordariomycetes</taxon>
        <taxon>Sordariomycetidae</taxon>
        <taxon>Diaporthales</taxon>
        <taxon>Cryphonectriaceae</taxon>
        <taxon>Cryphonectria-Endothia species complex</taxon>
        <taxon>Cryphonectria</taxon>
    </lineage>
</organism>
<dbReference type="Proteomes" id="UP000803844">
    <property type="component" value="Unassembled WGS sequence"/>
</dbReference>
<feature type="transmembrane region" description="Helical" evidence="1">
    <location>
        <begin position="59"/>
        <end position="84"/>
    </location>
</feature>
<name>A0A9P4Y8X0_CRYP1</name>
<feature type="transmembrane region" description="Helical" evidence="1">
    <location>
        <begin position="91"/>
        <end position="110"/>
    </location>
</feature>
<feature type="non-terminal residue" evidence="2">
    <location>
        <position position="1"/>
    </location>
</feature>
<sequence>PMAQSYHRMIIASNEVPIWYNVTAAAASWIMLAGFFTFPGSFTSLKTSHTLENSHLVQAVANIPLLAIASVCYAIGAIGLCLLWSEFRTNYVPGLLNCISGLLAVLINVYSARDGTWSPTAWATLGIVLFSLTFMISTSCIYRVRLLKLS</sequence>
<dbReference type="GeneID" id="63833808"/>
<dbReference type="AlphaFoldDB" id="A0A9P4Y8X0"/>
<protein>
    <submittedName>
        <fullName evidence="2">Uncharacterized protein</fullName>
    </submittedName>
</protein>
<accession>A0A9P4Y8X0</accession>
<keyword evidence="1" id="KW-0812">Transmembrane</keyword>
<proteinExistence type="predicted"/>
<feature type="transmembrane region" description="Helical" evidence="1">
    <location>
        <begin position="122"/>
        <end position="144"/>
    </location>
</feature>
<keyword evidence="1" id="KW-1133">Transmembrane helix</keyword>
<dbReference type="EMBL" id="MU032345">
    <property type="protein sequence ID" value="KAF3768210.1"/>
    <property type="molecule type" value="Genomic_DNA"/>
</dbReference>